<sequence length="86" mass="9582">MVGFAAGDIPRIALNLALLKERQILGVYWGEAVQRDPMQHASNVRQLLQWFAAASVRPEITEQVTLDLKWAPEPSTPQPCPCANTR</sequence>
<accession>E6PRD0</accession>
<protein>
    <submittedName>
        <fullName evidence="1">Uncharacterized protein</fullName>
    </submittedName>
</protein>
<dbReference type="EMBL" id="CABM01000043">
    <property type="protein sequence ID" value="CBH97485.1"/>
    <property type="molecule type" value="Genomic_DNA"/>
</dbReference>
<organism evidence="1">
    <name type="scientific">mine drainage metagenome</name>
    <dbReference type="NCBI Taxonomy" id="410659"/>
    <lineage>
        <taxon>unclassified sequences</taxon>
        <taxon>metagenomes</taxon>
        <taxon>ecological metagenomes</taxon>
    </lineage>
</organism>
<proteinExistence type="predicted"/>
<gene>
    <name evidence="1" type="ORF">CARN2_2957</name>
</gene>
<dbReference type="AlphaFoldDB" id="E6PRD0"/>
<reference evidence="1" key="1">
    <citation type="submission" date="2009-10" db="EMBL/GenBank/DDBJ databases">
        <title>Diversity of trophic interactions inside an arsenic-rich microbial ecosystem.</title>
        <authorList>
            <person name="Bertin P.N."/>
            <person name="Heinrich-Salmeron A."/>
            <person name="Pelletier E."/>
            <person name="Goulhen-Chollet F."/>
            <person name="Arsene-Ploetze F."/>
            <person name="Gallien S."/>
            <person name="Calteau A."/>
            <person name="Vallenet D."/>
            <person name="Casiot C."/>
            <person name="Chane-Woon-Ming B."/>
            <person name="Giloteaux L."/>
            <person name="Barakat M."/>
            <person name="Bonnefoy V."/>
            <person name="Bruneel O."/>
            <person name="Chandler M."/>
            <person name="Cleiss J."/>
            <person name="Duran R."/>
            <person name="Elbaz-Poulichet F."/>
            <person name="Fonknechten N."/>
            <person name="Lauga B."/>
            <person name="Mornico D."/>
            <person name="Ortet P."/>
            <person name="Schaeffer C."/>
            <person name="Siguier P."/>
            <person name="Alexander Thil Smith A."/>
            <person name="Van Dorsselaer A."/>
            <person name="Weissenbach J."/>
            <person name="Medigue C."/>
            <person name="Le Paslier D."/>
        </authorList>
    </citation>
    <scope>NUCLEOTIDE SEQUENCE</scope>
</reference>
<name>E6PRD0_9ZZZZ</name>
<evidence type="ECO:0000313" key="1">
    <source>
        <dbReference type="EMBL" id="CBH97485.1"/>
    </source>
</evidence>
<comment type="caution">
    <text evidence="1">The sequence shown here is derived from an EMBL/GenBank/DDBJ whole genome shotgun (WGS) entry which is preliminary data.</text>
</comment>